<accession>A0AAP2D665</accession>
<evidence type="ECO:0000313" key="2">
    <source>
        <dbReference type="EMBL" id="MBT1685135.1"/>
    </source>
</evidence>
<dbReference type="Pfam" id="PF13689">
    <property type="entry name" value="DUF4154"/>
    <property type="match status" value="1"/>
</dbReference>
<reference evidence="2 3" key="1">
    <citation type="submission" date="2021-05" db="EMBL/GenBank/DDBJ databases">
        <title>A Polyphasic approach of four new species of the genus Ohtaekwangia: Ohtaekwangia histidinii sp. nov., Ohtaekwangia cretensis sp. nov., Ohtaekwangia indiensis sp. nov., Ohtaekwangia reichenbachii sp. nov. from diverse environment.</title>
        <authorList>
            <person name="Octaviana S."/>
        </authorList>
    </citation>
    <scope>NUCLEOTIDE SEQUENCE [LARGE SCALE GENOMIC DNA]</scope>
    <source>
        <strain evidence="2 3">PWU37</strain>
    </source>
</reference>
<organism evidence="2 3">
    <name type="scientific">Dawidia soli</name>
    <dbReference type="NCBI Taxonomy" id="2782352"/>
    <lineage>
        <taxon>Bacteria</taxon>
        <taxon>Pseudomonadati</taxon>
        <taxon>Bacteroidota</taxon>
        <taxon>Cytophagia</taxon>
        <taxon>Cytophagales</taxon>
        <taxon>Chryseotaleaceae</taxon>
        <taxon>Dawidia</taxon>
    </lineage>
</organism>
<evidence type="ECO:0000313" key="3">
    <source>
        <dbReference type="Proteomes" id="UP001319180"/>
    </source>
</evidence>
<keyword evidence="3" id="KW-1185">Reference proteome</keyword>
<comment type="caution">
    <text evidence="2">The sequence shown here is derived from an EMBL/GenBank/DDBJ whole genome shotgun (WGS) entry which is preliminary data.</text>
</comment>
<gene>
    <name evidence="2" type="ORF">KK078_01135</name>
</gene>
<feature type="chain" id="PRO_5043012181" evidence="1">
    <location>
        <begin position="25"/>
        <end position="169"/>
    </location>
</feature>
<dbReference type="RefSeq" id="WP_254088384.1">
    <property type="nucleotide sequence ID" value="NZ_JAHESC010000001.1"/>
</dbReference>
<name>A0AAP2D665_9BACT</name>
<evidence type="ECO:0000256" key="1">
    <source>
        <dbReference type="SAM" id="SignalP"/>
    </source>
</evidence>
<proteinExistence type="predicted"/>
<dbReference type="InterPro" id="IPR025293">
    <property type="entry name" value="YfiR/HmsC-like"/>
</dbReference>
<keyword evidence="1" id="KW-0732">Signal</keyword>
<protein>
    <submittedName>
        <fullName evidence="2">DUF4154 domain-containing protein</fullName>
    </submittedName>
</protein>
<dbReference type="Proteomes" id="UP001319180">
    <property type="component" value="Unassembled WGS sequence"/>
</dbReference>
<dbReference type="AlphaFoldDB" id="A0AAP2D665"/>
<feature type="signal peptide" evidence="1">
    <location>
        <begin position="1"/>
        <end position="24"/>
    </location>
</feature>
<sequence length="169" mass="18489">MRCRLKYILPLILLAYSVSSRGQASTYGELQAAYIFNFAKYIKWPGNATVFVIGVAGETDILDALQTTLKGKKVGGREIEIRTIATLEEAATCRIVYLPASNSEAIVDLRLAVVGKNVLIVSEEDLIKRGACISFIVEDERLRFKLRKAALEAAGLEASEGLLKLAILL</sequence>
<dbReference type="EMBL" id="JAHESC010000001">
    <property type="protein sequence ID" value="MBT1685135.1"/>
    <property type="molecule type" value="Genomic_DNA"/>
</dbReference>